<dbReference type="InterPro" id="IPR010810">
    <property type="entry name" value="Flagellin_hook_IN_motif"/>
</dbReference>
<comment type="subcellular location">
    <subcellularLocation>
        <location evidence="4">Secreted</location>
    </subcellularLocation>
    <subcellularLocation>
        <location evidence="4">Bacterial flagellum</location>
    </subcellularLocation>
</comment>
<evidence type="ECO:0000256" key="2">
    <source>
        <dbReference type="ARBA" id="ARBA00022525"/>
    </source>
</evidence>
<keyword evidence="8" id="KW-1185">Reference proteome</keyword>
<dbReference type="Gene3D" id="2.30.220.10">
    <property type="entry name" value="f41 fragment of flagellin, C-terminal domain"/>
    <property type="match status" value="1"/>
</dbReference>
<dbReference type="Gene3D" id="2.170.280.10">
    <property type="entry name" value="f41 fragment of flagellin, middle domain"/>
    <property type="match status" value="1"/>
</dbReference>
<protein>
    <recommendedName>
        <fullName evidence="4">Flagellin</fullName>
    </recommendedName>
</protein>
<evidence type="ECO:0000313" key="8">
    <source>
        <dbReference type="Proteomes" id="UP000599523"/>
    </source>
</evidence>
<evidence type="ECO:0000256" key="1">
    <source>
        <dbReference type="ARBA" id="ARBA00005709"/>
    </source>
</evidence>
<reference evidence="7" key="1">
    <citation type="submission" date="2019-12" db="EMBL/GenBank/DDBJ databases">
        <title>Comparative genomics gives insights into the taxonomy of the Azoarcus-Aromatoleum group and reveals separate origins of nif in the plant-associated Azoarcus and non-plant-associated Aromatoleum sub-groups.</title>
        <authorList>
            <person name="Lafos M."/>
            <person name="Maluk M."/>
            <person name="Batista M."/>
            <person name="Junghare M."/>
            <person name="Carmona M."/>
            <person name="Faoro H."/>
            <person name="Cruz L.M."/>
            <person name="Battistoni F."/>
            <person name="De Souza E."/>
            <person name="Pedrosa F."/>
            <person name="Chen W.-M."/>
            <person name="Poole P.S."/>
            <person name="Dixon R.A."/>
            <person name="James E.K."/>
        </authorList>
    </citation>
    <scope>NUCLEOTIDE SEQUENCE</scope>
    <source>
        <strain evidence="7">NSC3</strain>
    </source>
</reference>
<evidence type="ECO:0000259" key="6">
    <source>
        <dbReference type="Pfam" id="PF00700"/>
    </source>
</evidence>
<feature type="domain" description="Flagellin N-terminal" evidence="5">
    <location>
        <begin position="5"/>
        <end position="142"/>
    </location>
</feature>
<dbReference type="Pfam" id="PF00669">
    <property type="entry name" value="Flagellin_N"/>
    <property type="match status" value="1"/>
</dbReference>
<comment type="function">
    <text evidence="4">Flagellin is the subunit protein which polymerizes to form the filaments of bacterial flagella.</text>
</comment>
<dbReference type="Proteomes" id="UP000599523">
    <property type="component" value="Unassembled WGS sequence"/>
</dbReference>
<keyword evidence="2 4" id="KW-0964">Secreted</keyword>
<dbReference type="SUPFAM" id="SSF64518">
    <property type="entry name" value="Phase 1 flagellin"/>
    <property type="match status" value="1"/>
</dbReference>
<accession>A0A972F8Q5</accession>
<dbReference type="InterPro" id="IPR001029">
    <property type="entry name" value="Flagellin_N"/>
</dbReference>
<evidence type="ECO:0000313" key="7">
    <source>
        <dbReference type="EMBL" id="NMG04258.1"/>
    </source>
</evidence>
<proteinExistence type="inferred from homology"/>
<dbReference type="Pfam" id="PF07196">
    <property type="entry name" value="Flagellin_IN"/>
    <property type="match status" value="1"/>
</dbReference>
<evidence type="ECO:0000259" key="5">
    <source>
        <dbReference type="Pfam" id="PF00669"/>
    </source>
</evidence>
<dbReference type="GO" id="GO:0005198">
    <property type="term" value="F:structural molecule activity"/>
    <property type="evidence" value="ECO:0007669"/>
    <property type="project" value="UniProtKB-UniRule"/>
</dbReference>
<dbReference type="GO" id="GO:0009288">
    <property type="term" value="C:bacterial-type flagellum"/>
    <property type="evidence" value="ECO:0007669"/>
    <property type="project" value="UniProtKB-SubCell"/>
</dbReference>
<keyword evidence="7" id="KW-0966">Cell projection</keyword>
<dbReference type="PRINTS" id="PR00207">
    <property type="entry name" value="FLAGELLIN"/>
</dbReference>
<comment type="caution">
    <text evidence="7">The sequence shown here is derived from an EMBL/GenBank/DDBJ whole genome shotgun (WGS) entry which is preliminary data.</text>
</comment>
<keyword evidence="3 4" id="KW-0975">Bacterial flagellum</keyword>
<comment type="similarity">
    <text evidence="1 4">Belongs to the bacterial flagellin family.</text>
</comment>
<dbReference type="InterPro" id="IPR046358">
    <property type="entry name" value="Flagellin_C"/>
</dbReference>
<keyword evidence="7" id="KW-0282">Flagellum</keyword>
<dbReference type="RefSeq" id="WP_168988936.1">
    <property type="nucleotide sequence ID" value="NZ_CAWPHM010000007.1"/>
</dbReference>
<dbReference type="Gene3D" id="6.10.280.190">
    <property type="match status" value="1"/>
</dbReference>
<dbReference type="Pfam" id="PF00700">
    <property type="entry name" value="Flagellin_C"/>
    <property type="match status" value="1"/>
</dbReference>
<sequence length="504" mass="50731">MSSVINTNVASLNAQRNLAGTSNALNTSLQRLSSGLRINSAKDDAAGLAISERFSAQIRGLDQARRNANDGVSLAQTGEGSLNQMGNILQRVRELAVQSANATNSASDRAALNAEVGQLVSELNRFANTTEFNGTRLLDGSNSSLVYQVGANANQTITATTTDFRTSQYGTFQIGNASQSTAVTGTAVTGSAVTGAAVATGGTFTVNGAGGSASVTVGVGDSARDIAAKINSQATTGVRASARTETTLDFSASGNFAIQLFSSNDAGAGTVQNVSFTVSDANTADGLTQAVNAINEASSKTGVTARLNDANDAIILNTDDGSTINLRAAASAATADIRLGTGATSGALAANASGTISAAGQVTLDSSRSYSITTSAAAFTAGVFGSGATASGITVGSALQKVENLDIATVSGATNALRIVDSALDAINGQRAKFGALQSRFESTIANLQTSVENLSASRSRIRDADFASETAALTRAQVLQQAGVAMLAQANALPQSVLSLLRG</sequence>
<dbReference type="Gene3D" id="1.20.1330.10">
    <property type="entry name" value="f41 fragment of flagellin, N-terminal domain"/>
    <property type="match status" value="1"/>
</dbReference>
<keyword evidence="7" id="KW-0969">Cilium</keyword>
<dbReference type="PANTHER" id="PTHR42792:SF2">
    <property type="entry name" value="FLAGELLIN"/>
    <property type="match status" value="1"/>
</dbReference>
<evidence type="ECO:0000256" key="3">
    <source>
        <dbReference type="ARBA" id="ARBA00023143"/>
    </source>
</evidence>
<gene>
    <name evidence="7" type="ORF">GPA21_14975</name>
</gene>
<feature type="domain" description="Flagellin C-terminal" evidence="6">
    <location>
        <begin position="418"/>
        <end position="502"/>
    </location>
</feature>
<organism evidence="7 8">
    <name type="scientific">Azoarcus taiwanensis</name>
    <dbReference type="NCBI Taxonomy" id="666964"/>
    <lineage>
        <taxon>Bacteria</taxon>
        <taxon>Pseudomonadati</taxon>
        <taxon>Pseudomonadota</taxon>
        <taxon>Betaproteobacteria</taxon>
        <taxon>Rhodocyclales</taxon>
        <taxon>Zoogloeaceae</taxon>
        <taxon>Azoarcus</taxon>
    </lineage>
</organism>
<dbReference type="AlphaFoldDB" id="A0A972F8Q5"/>
<evidence type="ECO:0000256" key="4">
    <source>
        <dbReference type="RuleBase" id="RU362073"/>
    </source>
</evidence>
<dbReference type="InterPro" id="IPR001492">
    <property type="entry name" value="Flagellin"/>
</dbReference>
<dbReference type="PANTHER" id="PTHR42792">
    <property type="entry name" value="FLAGELLIN"/>
    <property type="match status" value="1"/>
</dbReference>
<dbReference type="GO" id="GO:0005576">
    <property type="term" value="C:extracellular region"/>
    <property type="evidence" value="ECO:0007669"/>
    <property type="project" value="UniProtKB-SubCell"/>
</dbReference>
<dbReference type="EMBL" id="WTVM01000106">
    <property type="protein sequence ID" value="NMG04258.1"/>
    <property type="molecule type" value="Genomic_DNA"/>
</dbReference>
<dbReference type="InterPro" id="IPR042187">
    <property type="entry name" value="Flagellin_C_sub2"/>
</dbReference>
<dbReference type="Gene3D" id="6.10.10.10">
    <property type="entry name" value="Flagellar export chaperone, C-terminal domain"/>
    <property type="match status" value="1"/>
</dbReference>
<name>A0A972F8Q5_9RHOO</name>